<dbReference type="GO" id="GO:0006367">
    <property type="term" value="P:transcription initiation at RNA polymerase II promoter"/>
    <property type="evidence" value="ECO:0007669"/>
    <property type="project" value="TreeGrafter"/>
</dbReference>
<sequence>MTSSHPVSSSDSSTNGNPRRKILSAAVGAILLETGFQSVEKAALGSLVEMLQSVIIEIGRSSRNFTEIAYRTEPVVADIQLAIAEMGINVDSIQSYAKRPTRIAISTPGQQMETKPNCILQVGDKKPHPSHIPDYLPPFPDTHTYCFSHTYKQPVTEYEAIREKSAQQKRDIERALTKFATKTNESLNLFMVEDKEFSLISVKPNYHAYLDALMPRDQVFMEDEEYEAKSRKKRKQRGEENGETADNFTTITISPYRDSNSGTVLNSSIRTESRF</sequence>
<comment type="similarity">
    <text evidence="2">Belongs to the TAF8 family.</text>
</comment>
<keyword evidence="6" id="KW-0539">Nucleus</keyword>
<evidence type="ECO:0000313" key="10">
    <source>
        <dbReference type="Proteomes" id="UP000326759"/>
    </source>
</evidence>
<protein>
    <recommendedName>
        <fullName evidence="3">Transcription initiation factor TFIID subunit 8</fullName>
    </recommendedName>
</protein>
<dbReference type="Gene3D" id="1.10.20.10">
    <property type="entry name" value="Histone, subunit A"/>
    <property type="match status" value="1"/>
</dbReference>
<dbReference type="GO" id="GO:0003743">
    <property type="term" value="F:translation initiation factor activity"/>
    <property type="evidence" value="ECO:0007669"/>
    <property type="project" value="UniProtKB-KW"/>
</dbReference>
<keyword evidence="4" id="KW-0805">Transcription regulation</keyword>
<keyword evidence="5" id="KW-0804">Transcription</keyword>
<dbReference type="OrthoDB" id="2193813at2759"/>
<evidence type="ECO:0000256" key="4">
    <source>
        <dbReference type="ARBA" id="ARBA00023015"/>
    </source>
</evidence>
<dbReference type="InterPro" id="IPR037818">
    <property type="entry name" value="TAF8"/>
</dbReference>
<accession>A0A5N5SRY0</accession>
<keyword evidence="10" id="KW-1185">Reference proteome</keyword>
<reference evidence="9 10" key="1">
    <citation type="journal article" date="2019" name="PLoS Biol.">
        <title>Sex chromosomes control vertical transmission of feminizing Wolbachia symbionts in an isopod.</title>
        <authorList>
            <person name="Becking T."/>
            <person name="Chebbi M.A."/>
            <person name="Giraud I."/>
            <person name="Moumen B."/>
            <person name="Laverre T."/>
            <person name="Caubet Y."/>
            <person name="Peccoud J."/>
            <person name="Gilbert C."/>
            <person name="Cordaux R."/>
        </authorList>
    </citation>
    <scope>NUCLEOTIDE SEQUENCE [LARGE SCALE GENOMIC DNA]</scope>
    <source>
        <strain evidence="9">ANa2</strain>
        <tissue evidence="9">Whole body excluding digestive tract and cuticle</tissue>
    </source>
</reference>
<evidence type="ECO:0000256" key="3">
    <source>
        <dbReference type="ARBA" id="ARBA00017307"/>
    </source>
</evidence>
<dbReference type="Pfam" id="PF07524">
    <property type="entry name" value="Bromo_TP"/>
    <property type="match status" value="1"/>
</dbReference>
<feature type="domain" description="Bromodomain associated" evidence="8">
    <location>
        <begin position="16"/>
        <end position="92"/>
    </location>
</feature>
<organism evidence="9 10">
    <name type="scientific">Armadillidium nasatum</name>
    <dbReference type="NCBI Taxonomy" id="96803"/>
    <lineage>
        <taxon>Eukaryota</taxon>
        <taxon>Metazoa</taxon>
        <taxon>Ecdysozoa</taxon>
        <taxon>Arthropoda</taxon>
        <taxon>Crustacea</taxon>
        <taxon>Multicrustacea</taxon>
        <taxon>Malacostraca</taxon>
        <taxon>Eumalacostraca</taxon>
        <taxon>Peracarida</taxon>
        <taxon>Isopoda</taxon>
        <taxon>Oniscidea</taxon>
        <taxon>Crinocheta</taxon>
        <taxon>Armadillidiidae</taxon>
        <taxon>Armadillidium</taxon>
    </lineage>
</organism>
<name>A0A5N5SRY0_9CRUS</name>
<dbReference type="CDD" id="cd08049">
    <property type="entry name" value="TAF8"/>
    <property type="match status" value="1"/>
</dbReference>
<dbReference type="EMBL" id="SEYY01021069">
    <property type="protein sequence ID" value="KAB7496732.1"/>
    <property type="molecule type" value="Genomic_DNA"/>
</dbReference>
<evidence type="ECO:0000256" key="7">
    <source>
        <dbReference type="SAM" id="MobiDB-lite"/>
    </source>
</evidence>
<dbReference type="PANTHER" id="PTHR46469">
    <property type="entry name" value="TRANSCRIPTION INITIATION FACTOR TFIID SUBUNIT 8"/>
    <property type="match status" value="1"/>
</dbReference>
<gene>
    <name evidence="9" type="primary">Taf8</name>
    <name evidence="9" type="ORF">Anas_08953</name>
</gene>
<dbReference type="InterPro" id="IPR009072">
    <property type="entry name" value="Histone-fold"/>
</dbReference>
<feature type="compositionally biased region" description="Polar residues" evidence="7">
    <location>
        <begin position="244"/>
        <end position="275"/>
    </location>
</feature>
<evidence type="ECO:0000256" key="5">
    <source>
        <dbReference type="ARBA" id="ARBA00023163"/>
    </source>
</evidence>
<comment type="caution">
    <text evidence="9">The sequence shown here is derived from an EMBL/GenBank/DDBJ whole genome shotgun (WGS) entry which is preliminary data.</text>
</comment>
<evidence type="ECO:0000256" key="2">
    <source>
        <dbReference type="ARBA" id="ARBA00008767"/>
    </source>
</evidence>
<dbReference type="CDD" id="cd22918">
    <property type="entry name" value="HFD_TAF8"/>
    <property type="match status" value="1"/>
</dbReference>
<evidence type="ECO:0000313" key="9">
    <source>
        <dbReference type="EMBL" id="KAB7496732.1"/>
    </source>
</evidence>
<dbReference type="Pfam" id="PF10406">
    <property type="entry name" value="TAF8_C"/>
    <property type="match status" value="1"/>
</dbReference>
<feature type="region of interest" description="Disordered" evidence="7">
    <location>
        <begin position="229"/>
        <end position="275"/>
    </location>
</feature>
<dbReference type="PANTHER" id="PTHR46469:SF1">
    <property type="entry name" value="TRANSCRIPTION INITIATION FACTOR TFIID SUBUNIT 8"/>
    <property type="match status" value="1"/>
</dbReference>
<dbReference type="SMART" id="SM00576">
    <property type="entry name" value="BTP"/>
    <property type="match status" value="1"/>
</dbReference>
<keyword evidence="9" id="KW-0396">Initiation factor</keyword>
<evidence type="ECO:0000256" key="1">
    <source>
        <dbReference type="ARBA" id="ARBA00004123"/>
    </source>
</evidence>
<evidence type="ECO:0000256" key="6">
    <source>
        <dbReference type="ARBA" id="ARBA00023242"/>
    </source>
</evidence>
<dbReference type="InterPro" id="IPR019473">
    <property type="entry name" value="TFIID_su8_C"/>
</dbReference>
<evidence type="ECO:0000259" key="8">
    <source>
        <dbReference type="SMART" id="SM00576"/>
    </source>
</evidence>
<keyword evidence="9" id="KW-0648">Protein biosynthesis</keyword>
<comment type="subcellular location">
    <subcellularLocation>
        <location evidence="1">Nucleus</location>
    </subcellularLocation>
</comment>
<dbReference type="Proteomes" id="UP000326759">
    <property type="component" value="Unassembled WGS sequence"/>
</dbReference>
<dbReference type="AlphaFoldDB" id="A0A5N5SRY0"/>
<dbReference type="GO" id="GO:0046982">
    <property type="term" value="F:protein heterodimerization activity"/>
    <property type="evidence" value="ECO:0007669"/>
    <property type="project" value="InterPro"/>
</dbReference>
<dbReference type="GO" id="GO:0005669">
    <property type="term" value="C:transcription factor TFIID complex"/>
    <property type="evidence" value="ECO:0007669"/>
    <property type="project" value="InterPro"/>
</dbReference>
<proteinExistence type="inferred from homology"/>
<dbReference type="InterPro" id="IPR006565">
    <property type="entry name" value="BTP"/>
</dbReference>